<gene>
    <name evidence="6" type="ORF">EZS28_006270</name>
</gene>
<name>A0A5J4WTT0_9EUKA</name>
<feature type="domain" description="NADP-dependent oxidoreductase" evidence="5">
    <location>
        <begin position="16"/>
        <end position="273"/>
    </location>
</feature>
<dbReference type="InterPro" id="IPR020471">
    <property type="entry name" value="AKR"/>
</dbReference>
<dbReference type="EMBL" id="SNRW01001009">
    <property type="protein sequence ID" value="KAA6398203.1"/>
    <property type="molecule type" value="Genomic_DNA"/>
</dbReference>
<dbReference type="CDD" id="cd19071">
    <property type="entry name" value="AKR_AKR1-5-like"/>
    <property type="match status" value="1"/>
</dbReference>
<keyword evidence="1" id="KW-0560">Oxidoreductase</keyword>
<organism evidence="6 7">
    <name type="scientific">Streblomastix strix</name>
    <dbReference type="NCBI Taxonomy" id="222440"/>
    <lineage>
        <taxon>Eukaryota</taxon>
        <taxon>Metamonada</taxon>
        <taxon>Preaxostyla</taxon>
        <taxon>Oxymonadida</taxon>
        <taxon>Streblomastigidae</taxon>
        <taxon>Streblomastix</taxon>
    </lineage>
</organism>
<comment type="caution">
    <text evidence="6">The sequence shown here is derived from an EMBL/GenBank/DDBJ whole genome shotgun (WGS) entry which is preliminary data.</text>
</comment>
<evidence type="ECO:0000256" key="3">
    <source>
        <dbReference type="PIRSR" id="PIRSR000097-2"/>
    </source>
</evidence>
<accession>A0A5J4WTT0</accession>
<evidence type="ECO:0000313" key="6">
    <source>
        <dbReference type="EMBL" id="KAA6398203.1"/>
    </source>
</evidence>
<dbReference type="InterPro" id="IPR023210">
    <property type="entry name" value="NADP_OxRdtase_dom"/>
</dbReference>
<feature type="active site" description="Proton donor" evidence="2">
    <location>
        <position position="48"/>
    </location>
</feature>
<sequence>MIFSTLADGSKIPVIGYGTAYVEKSKVKEVLLHAIKVGYRHFDCAFIYANQVEVGEALKEVFASGSVKREDIWVTSKLWITDFAPDQVEKACRLSLAQLQLEYVDEYLVHWPASQVGKHVSITETWKAMEKLKQKGLVKHIGVSNFNVQLLNEIYNSAQIYKPEINQIETHPYLQQTRLVEFCRQLGVHVTAYCPVVRMGNGLTVDPLKDPILQKIASKHGKTIAQVILRWNFQRSPNVSVVPRTSTLDRITENFGSQSFQLDDADMGEIKKLECNFRINDGLEIIGTPVFD</sequence>
<dbReference type="GO" id="GO:0016616">
    <property type="term" value="F:oxidoreductase activity, acting on the CH-OH group of donors, NAD or NADP as acceptor"/>
    <property type="evidence" value="ECO:0007669"/>
    <property type="project" value="UniProtKB-ARBA"/>
</dbReference>
<evidence type="ECO:0000313" key="7">
    <source>
        <dbReference type="Proteomes" id="UP000324800"/>
    </source>
</evidence>
<dbReference type="Gene3D" id="3.20.20.100">
    <property type="entry name" value="NADP-dependent oxidoreductase domain"/>
    <property type="match status" value="1"/>
</dbReference>
<dbReference type="Pfam" id="PF00248">
    <property type="entry name" value="Aldo_ket_red"/>
    <property type="match status" value="1"/>
</dbReference>
<dbReference type="PROSITE" id="PS00798">
    <property type="entry name" value="ALDOKETO_REDUCTASE_1"/>
    <property type="match status" value="1"/>
</dbReference>
<dbReference type="InterPro" id="IPR018170">
    <property type="entry name" value="Aldo/ket_reductase_CS"/>
</dbReference>
<dbReference type="FunFam" id="3.20.20.100:FF:000002">
    <property type="entry name" value="2,5-diketo-D-gluconic acid reductase A"/>
    <property type="match status" value="1"/>
</dbReference>
<evidence type="ECO:0000256" key="2">
    <source>
        <dbReference type="PIRSR" id="PIRSR000097-1"/>
    </source>
</evidence>
<feature type="site" description="Lowers pKa of active site Tyr" evidence="4">
    <location>
        <position position="77"/>
    </location>
</feature>
<dbReference type="InterPro" id="IPR036812">
    <property type="entry name" value="NAD(P)_OxRdtase_dom_sf"/>
</dbReference>
<dbReference type="PRINTS" id="PR00069">
    <property type="entry name" value="ALDKETRDTASE"/>
</dbReference>
<dbReference type="PIRSF" id="PIRSF000097">
    <property type="entry name" value="AKR"/>
    <property type="match status" value="1"/>
</dbReference>
<protein>
    <submittedName>
        <fullName evidence="6">Putative Aldose reductase A</fullName>
    </submittedName>
</protein>
<dbReference type="PANTHER" id="PTHR11732">
    <property type="entry name" value="ALDO/KETO REDUCTASE"/>
    <property type="match status" value="1"/>
</dbReference>
<evidence type="ECO:0000256" key="1">
    <source>
        <dbReference type="ARBA" id="ARBA00023002"/>
    </source>
</evidence>
<proteinExistence type="predicted"/>
<dbReference type="Proteomes" id="UP000324800">
    <property type="component" value="Unassembled WGS sequence"/>
</dbReference>
<dbReference type="SUPFAM" id="SSF51430">
    <property type="entry name" value="NAD(P)-linked oxidoreductase"/>
    <property type="match status" value="1"/>
</dbReference>
<evidence type="ECO:0000256" key="4">
    <source>
        <dbReference type="PIRSR" id="PIRSR000097-3"/>
    </source>
</evidence>
<dbReference type="PROSITE" id="PS00062">
    <property type="entry name" value="ALDOKETO_REDUCTASE_2"/>
    <property type="match status" value="1"/>
</dbReference>
<feature type="binding site" evidence="3">
    <location>
        <position position="110"/>
    </location>
    <ligand>
        <name>substrate</name>
    </ligand>
</feature>
<dbReference type="AlphaFoldDB" id="A0A5J4WTT0"/>
<dbReference type="OrthoDB" id="416253at2759"/>
<evidence type="ECO:0000259" key="5">
    <source>
        <dbReference type="Pfam" id="PF00248"/>
    </source>
</evidence>
<reference evidence="6 7" key="1">
    <citation type="submission" date="2019-03" db="EMBL/GenBank/DDBJ databases">
        <title>Single cell metagenomics reveals metabolic interactions within the superorganism composed of flagellate Streblomastix strix and complex community of Bacteroidetes bacteria on its surface.</title>
        <authorList>
            <person name="Treitli S.C."/>
            <person name="Kolisko M."/>
            <person name="Husnik F."/>
            <person name="Keeling P."/>
            <person name="Hampl V."/>
        </authorList>
    </citation>
    <scope>NUCLEOTIDE SEQUENCE [LARGE SCALE GENOMIC DNA]</scope>
    <source>
        <strain evidence="6">ST1C</strain>
    </source>
</reference>